<dbReference type="CDD" id="cd00303">
    <property type="entry name" value="retropepsin_like"/>
    <property type="match status" value="1"/>
</dbReference>
<dbReference type="PANTHER" id="PTHR33067:SF15">
    <property type="entry name" value="RNA-DIRECTED DNA POLYMERASE"/>
    <property type="match status" value="1"/>
</dbReference>
<reference evidence="2 3" key="1">
    <citation type="submission" date="2024-06" db="EMBL/GenBank/DDBJ databases">
        <title>A chromosome level genome sequence of Diviner's sage (Salvia divinorum).</title>
        <authorList>
            <person name="Ford S.A."/>
            <person name="Ro D.-K."/>
            <person name="Ness R.W."/>
            <person name="Phillips M.A."/>
        </authorList>
    </citation>
    <scope>NUCLEOTIDE SEQUENCE [LARGE SCALE GENOMIC DNA]</scope>
    <source>
        <strain evidence="2">SAF-2024a</strain>
        <tissue evidence="2">Leaf</tissue>
    </source>
</reference>
<evidence type="ECO:0000313" key="2">
    <source>
        <dbReference type="EMBL" id="KAL1569934.1"/>
    </source>
</evidence>
<dbReference type="InterPro" id="IPR021109">
    <property type="entry name" value="Peptidase_aspartic_dom_sf"/>
</dbReference>
<keyword evidence="3" id="KW-1185">Reference proteome</keyword>
<name>A0ABD1IPX9_SALDI</name>
<dbReference type="Proteomes" id="UP001567538">
    <property type="component" value="Unassembled WGS sequence"/>
</dbReference>
<dbReference type="Gene3D" id="2.40.70.10">
    <property type="entry name" value="Acid Proteases"/>
    <property type="match status" value="1"/>
</dbReference>
<dbReference type="EMBL" id="JBEAFC010000001">
    <property type="protein sequence ID" value="KAL1569934.1"/>
    <property type="molecule type" value="Genomic_DNA"/>
</dbReference>
<feature type="region of interest" description="Disordered" evidence="1">
    <location>
        <begin position="178"/>
        <end position="214"/>
    </location>
</feature>
<evidence type="ECO:0000256" key="1">
    <source>
        <dbReference type="SAM" id="MobiDB-lite"/>
    </source>
</evidence>
<gene>
    <name evidence="2" type="ORF">AAHA92_01347</name>
</gene>
<protein>
    <submittedName>
        <fullName evidence="2">Uncharacterized protein</fullName>
    </submittedName>
</protein>
<sequence>MCDLGASINVLPLSVYQKLSGAKMVDTKVVIQLVDRSCIHPDGVLENVIVKIHNYLYPADFHVIKMAEPTSAGSGRVLLGRPFLRTAKTIIDVSDGTICLDYHGEKYTFSIDEAMKKPMDVENLHSIDVIAPLVQEYLEEELLQEKFEEGSGNKDLEKEVAGWCQEVRTQGCWVRQTTRTGKGEEASGSDEVNEKKMERNPLPSEASPEKKELKKLPPGLKYSYLGTNESLPVIISSKLTKGQEERLLEVLRKNQKAIG</sequence>
<dbReference type="AlphaFoldDB" id="A0ABD1IPX9"/>
<comment type="caution">
    <text evidence="2">The sequence shown here is derived from an EMBL/GenBank/DDBJ whole genome shotgun (WGS) entry which is preliminary data.</text>
</comment>
<proteinExistence type="predicted"/>
<organism evidence="2 3">
    <name type="scientific">Salvia divinorum</name>
    <name type="common">Maria pastora</name>
    <name type="synonym">Diviner's sage</name>
    <dbReference type="NCBI Taxonomy" id="28513"/>
    <lineage>
        <taxon>Eukaryota</taxon>
        <taxon>Viridiplantae</taxon>
        <taxon>Streptophyta</taxon>
        <taxon>Embryophyta</taxon>
        <taxon>Tracheophyta</taxon>
        <taxon>Spermatophyta</taxon>
        <taxon>Magnoliopsida</taxon>
        <taxon>eudicotyledons</taxon>
        <taxon>Gunneridae</taxon>
        <taxon>Pentapetalae</taxon>
        <taxon>asterids</taxon>
        <taxon>lamiids</taxon>
        <taxon>Lamiales</taxon>
        <taxon>Lamiaceae</taxon>
        <taxon>Nepetoideae</taxon>
        <taxon>Mentheae</taxon>
        <taxon>Salviinae</taxon>
        <taxon>Salvia</taxon>
        <taxon>Salvia subgen. Calosphace</taxon>
    </lineage>
</organism>
<dbReference type="PANTHER" id="PTHR33067">
    <property type="entry name" value="RNA-DIRECTED DNA POLYMERASE-RELATED"/>
    <property type="match status" value="1"/>
</dbReference>
<accession>A0ABD1IPX9</accession>
<evidence type="ECO:0000313" key="3">
    <source>
        <dbReference type="Proteomes" id="UP001567538"/>
    </source>
</evidence>